<protein>
    <submittedName>
        <fullName evidence="2">Uncharacterized protein</fullName>
    </submittedName>
</protein>
<organism evidence="2 3">
    <name type="scientific">Trapa natans</name>
    <name type="common">Water chestnut</name>
    <dbReference type="NCBI Taxonomy" id="22666"/>
    <lineage>
        <taxon>Eukaryota</taxon>
        <taxon>Viridiplantae</taxon>
        <taxon>Streptophyta</taxon>
        <taxon>Embryophyta</taxon>
        <taxon>Tracheophyta</taxon>
        <taxon>Spermatophyta</taxon>
        <taxon>Magnoliopsida</taxon>
        <taxon>eudicotyledons</taxon>
        <taxon>Gunneridae</taxon>
        <taxon>Pentapetalae</taxon>
        <taxon>rosids</taxon>
        <taxon>malvids</taxon>
        <taxon>Myrtales</taxon>
        <taxon>Lythraceae</taxon>
        <taxon>Trapa</taxon>
    </lineage>
</organism>
<keyword evidence="3" id="KW-1185">Reference proteome</keyword>
<comment type="caution">
    <text evidence="2">The sequence shown here is derived from an EMBL/GenBank/DDBJ whole genome shotgun (WGS) entry which is preliminary data.</text>
</comment>
<accession>A0AAN7RDQ5</accession>
<dbReference type="Proteomes" id="UP001346149">
    <property type="component" value="Unassembled WGS sequence"/>
</dbReference>
<feature type="compositionally biased region" description="Polar residues" evidence="1">
    <location>
        <begin position="81"/>
        <end position="90"/>
    </location>
</feature>
<name>A0AAN7RDQ5_TRANT</name>
<evidence type="ECO:0000313" key="2">
    <source>
        <dbReference type="EMBL" id="KAK4795976.1"/>
    </source>
</evidence>
<sequence>MARTPEAVGAGGEYRTGTAEEWTRWGSKKRPGLAGSFPALAVAGEAALRIQDKLPAAVGVDKEGVRGKGRRWAGEEPQIPTEASSPSLGLNGQIMEVEVEVEVVEEDEERGGSVILDAGEDDTKTAIKMSQSSHPLSFSGNSGSEIW</sequence>
<dbReference type="EMBL" id="JAXQNO010000006">
    <property type="protein sequence ID" value="KAK4795976.1"/>
    <property type="molecule type" value="Genomic_DNA"/>
</dbReference>
<gene>
    <name evidence="2" type="ORF">SAY86_028302</name>
</gene>
<evidence type="ECO:0000256" key="1">
    <source>
        <dbReference type="SAM" id="MobiDB-lite"/>
    </source>
</evidence>
<feature type="region of interest" description="Disordered" evidence="1">
    <location>
        <begin position="1"/>
        <end position="22"/>
    </location>
</feature>
<evidence type="ECO:0000313" key="3">
    <source>
        <dbReference type="Proteomes" id="UP001346149"/>
    </source>
</evidence>
<feature type="region of interest" description="Disordered" evidence="1">
    <location>
        <begin position="65"/>
        <end position="92"/>
    </location>
</feature>
<proteinExistence type="predicted"/>
<reference evidence="2 3" key="1">
    <citation type="journal article" date="2023" name="Hortic Res">
        <title>Pangenome of water caltrop reveals structural variations and asymmetric subgenome divergence after allopolyploidization.</title>
        <authorList>
            <person name="Zhang X."/>
            <person name="Chen Y."/>
            <person name="Wang L."/>
            <person name="Yuan Y."/>
            <person name="Fang M."/>
            <person name="Shi L."/>
            <person name="Lu R."/>
            <person name="Comes H.P."/>
            <person name="Ma Y."/>
            <person name="Chen Y."/>
            <person name="Huang G."/>
            <person name="Zhou Y."/>
            <person name="Zheng Z."/>
            <person name="Qiu Y."/>
        </authorList>
    </citation>
    <scope>NUCLEOTIDE SEQUENCE [LARGE SCALE GENOMIC DNA]</scope>
    <source>
        <strain evidence="2">F231</strain>
    </source>
</reference>
<dbReference type="AlphaFoldDB" id="A0AAN7RDQ5"/>
<feature type="region of interest" description="Disordered" evidence="1">
    <location>
        <begin position="128"/>
        <end position="147"/>
    </location>
</feature>